<dbReference type="Gene3D" id="2.30.29.30">
    <property type="entry name" value="Pleckstrin-homology domain (PH domain)/Phosphotyrosine-binding domain (PTB)"/>
    <property type="match status" value="1"/>
</dbReference>
<comment type="caution">
    <text evidence="7">The sequence shown here is derived from an EMBL/GenBank/DDBJ whole genome shotgun (WGS) entry which is preliminary data.</text>
</comment>
<dbReference type="Proteomes" id="UP000193218">
    <property type="component" value="Unassembled WGS sequence"/>
</dbReference>
<feature type="compositionally biased region" description="Pro residues" evidence="3">
    <location>
        <begin position="41"/>
        <end position="60"/>
    </location>
</feature>
<dbReference type="InterPro" id="IPR041675">
    <property type="entry name" value="PH_5"/>
</dbReference>
<dbReference type="AlphaFoldDB" id="A0A1Y1UP40"/>
<dbReference type="SMART" id="SM00233">
    <property type="entry name" value="PH"/>
    <property type="match status" value="1"/>
</dbReference>
<dbReference type="Gene3D" id="1.20.900.10">
    <property type="entry name" value="Dbl homology (DH) domain"/>
    <property type="match status" value="1"/>
</dbReference>
<dbReference type="Pfam" id="PF00621">
    <property type="entry name" value="RhoGEF"/>
    <property type="match status" value="1"/>
</dbReference>
<dbReference type="PROSITE" id="PS50003">
    <property type="entry name" value="PH_DOMAIN"/>
    <property type="match status" value="1"/>
</dbReference>
<feature type="compositionally biased region" description="Acidic residues" evidence="3">
    <location>
        <begin position="229"/>
        <end position="238"/>
    </location>
</feature>
<keyword evidence="8" id="KW-1185">Reference proteome</keyword>
<feature type="compositionally biased region" description="Low complexity" evidence="3">
    <location>
        <begin position="132"/>
        <end position="147"/>
    </location>
</feature>
<evidence type="ECO:0000259" key="4">
    <source>
        <dbReference type="PROSITE" id="PS50003"/>
    </source>
</evidence>
<dbReference type="PROSITE" id="PS50010">
    <property type="entry name" value="DH_2"/>
    <property type="match status" value="1"/>
</dbReference>
<dbReference type="InterPro" id="IPR001180">
    <property type="entry name" value="CNH_dom"/>
</dbReference>
<feature type="compositionally biased region" description="Polar residues" evidence="3">
    <location>
        <begin position="64"/>
        <end position="75"/>
    </location>
</feature>
<name>A0A1Y1UP40_9TREE</name>
<dbReference type="InParanoid" id="A0A1Y1UP40"/>
<evidence type="ECO:0000259" key="6">
    <source>
        <dbReference type="PROSITE" id="PS50219"/>
    </source>
</evidence>
<dbReference type="SUPFAM" id="SSF48065">
    <property type="entry name" value="DBL homology domain (DH-domain)"/>
    <property type="match status" value="1"/>
</dbReference>
<dbReference type="SUPFAM" id="SSF50729">
    <property type="entry name" value="PH domain-like"/>
    <property type="match status" value="1"/>
</dbReference>
<gene>
    <name evidence="7" type="ORF">BD324DRAFT_614892</name>
</gene>
<dbReference type="InterPro" id="IPR011993">
    <property type="entry name" value="PH-like_dom_sf"/>
</dbReference>
<evidence type="ECO:0008006" key="9">
    <source>
        <dbReference type="Google" id="ProtNLM"/>
    </source>
</evidence>
<feature type="compositionally biased region" description="Pro residues" evidence="3">
    <location>
        <begin position="97"/>
        <end position="109"/>
    </location>
</feature>
<reference evidence="7 8" key="1">
    <citation type="submission" date="2017-03" db="EMBL/GenBank/DDBJ databases">
        <title>Widespread Adenine N6-methylation of Active Genes in Fungi.</title>
        <authorList>
            <consortium name="DOE Joint Genome Institute"/>
            <person name="Mondo S.J."/>
            <person name="Dannebaum R.O."/>
            <person name="Kuo R.C."/>
            <person name="Louie K.B."/>
            <person name="Bewick A.J."/>
            <person name="Labutti K."/>
            <person name="Haridas S."/>
            <person name="Kuo A."/>
            <person name="Salamov A."/>
            <person name="Ahrendt S.R."/>
            <person name="Lau R."/>
            <person name="Bowen B.P."/>
            <person name="Lipzen A."/>
            <person name="Sullivan W."/>
            <person name="Andreopoulos W.B."/>
            <person name="Clum A."/>
            <person name="Lindquist E."/>
            <person name="Daum C."/>
            <person name="Northen T.R."/>
            <person name="Ramamoorthy G."/>
            <person name="Schmitz R.J."/>
            <person name="Gryganskyi A."/>
            <person name="Culley D."/>
            <person name="Magnuson J."/>
            <person name="James T.Y."/>
            <person name="O'Malley M.A."/>
            <person name="Stajich J.E."/>
            <person name="Spatafora J.W."/>
            <person name="Visel A."/>
            <person name="Grigoriev I.V."/>
        </authorList>
    </citation>
    <scope>NUCLEOTIDE SEQUENCE [LARGE SCALE GENOMIC DNA]</scope>
    <source>
        <strain evidence="7 8">NRRL Y-17943</strain>
    </source>
</reference>
<sequence>MMNSSGHNHSSSTRLPVVTAKGHARHSSYNHTHLRSSPTYRPAPPPPTDVTPTRRPPPPTSFSQNNVPSYPNVSPSAAGPSRPMNARVSSAPTRALPDPPAPFPNPFSTPSPSSKSAMQKLRPWSMAADRTTSGNSRWSDRSSGSTSDQDRNRASGSPSPAEYSNGDSSDAQDLTVKLGKGFAQLDMLDTDNPRSDKGWPWTKPKRGNNDSGVTDGLRPRSHHWGNDYGDVDTDDDTQPDAYSWIDPSLVGREKLRVTVSSVMRNHSTSFADSSQPTRKSTRSTQSAPSSPATTVSRTIIDASREPLPDPSTPKTKGTHIDPTASYNLLLAFQSSTSSSGHDTSVISPKLFPLASPSASSDHIQLIKADPEWHELVGSSFFESLGSAEVRRQGLWWELVKGEVEYVRDLRTVCDVSHVAILTRYADLSSQSFIKPLRDRAQPLIKPESRLQFFIDEVFSCAPALREAHERLLLKLLERQRYEWPLLTSGTDLLLQHFLEHVSLYEQYMKNYPFAEARVRREKAKNPGFRNFLEVRNTTQLTRKRDLSVFLSRPITRLPRLLLLLEALLRITPEDHPDHEEIPTVSAILTGALKASQPGIESAEAKIRLWNVAERMMFRKGEIVELDIGDPKRTLVYAGHVFRRVRTETNWHGWQDLHAFLLDNYFILTRDEEGGKYVVVSRPIHLDFLTLETADGVPERRYDYLNTVRRHARSASNQAVERSERLMYPFTVSSEARPSNHSYTLCTATANARAQWKEKIENAKALRAFDAESNRLFAIHSIFIPPEIADPILAADTFKWLGRETICVATMRSLWFGWRRDSRSYRELIRFSSGFITSVSVVPEFGWLLVLISGSLIAYSLNELVPTHEPLTWQTKSRGGGYDLSAHEQPTAFVRVGVTKGRTMVVHVAYAKNSHQTHISFEEPLLASNPDRSYATTPFRRFAALTIPGFATDLSFFKQTVAIVTEKGFVIAEAGNPTFNAIPTFPLAVQGNSHLMRVLGSGKPMAMYQVAENEFALVYDWGASFVTKYGEIARDGSFIRWNVTPSYVAFRPPYLLLFEETGGRAEVREVGNGRMCEVVRERGMQALRLSRADQDMLAICPKGLLEIVETFALPAVA</sequence>
<feature type="domain" description="CNH" evidence="6">
    <location>
        <begin position="788"/>
        <end position="1093"/>
    </location>
</feature>
<dbReference type="Pfam" id="PF15405">
    <property type="entry name" value="PH_5"/>
    <property type="match status" value="1"/>
</dbReference>
<feature type="compositionally biased region" description="Polar residues" evidence="3">
    <location>
        <begin position="267"/>
        <end position="278"/>
    </location>
</feature>
<dbReference type="InterPro" id="IPR052233">
    <property type="entry name" value="Rho-type_GEFs"/>
</dbReference>
<keyword evidence="1" id="KW-0597">Phosphoprotein</keyword>
<dbReference type="Pfam" id="PF00780">
    <property type="entry name" value="CNH"/>
    <property type="match status" value="1"/>
</dbReference>
<dbReference type="RefSeq" id="XP_021873547.1">
    <property type="nucleotide sequence ID" value="XM_022014659.1"/>
</dbReference>
<evidence type="ECO:0000313" key="8">
    <source>
        <dbReference type="Proteomes" id="UP000193218"/>
    </source>
</evidence>
<evidence type="ECO:0000256" key="2">
    <source>
        <dbReference type="ARBA" id="ARBA00022658"/>
    </source>
</evidence>
<feature type="region of interest" description="Disordered" evidence="3">
    <location>
        <begin position="267"/>
        <end position="319"/>
    </location>
</feature>
<dbReference type="GeneID" id="33556467"/>
<proteinExistence type="predicted"/>
<dbReference type="PANTHER" id="PTHR46572:SF1">
    <property type="entry name" value="RHO1 GUANINE NUCLEOTIDE EXCHANGE FACTOR TUS1"/>
    <property type="match status" value="1"/>
</dbReference>
<feature type="domain" description="DH" evidence="5">
    <location>
        <begin position="390"/>
        <end position="581"/>
    </location>
</feature>
<dbReference type="PANTHER" id="PTHR46572">
    <property type="entry name" value="RHO1 GDP-GTP EXCHANGE PROTEIN 1-RELATED"/>
    <property type="match status" value="1"/>
</dbReference>
<accession>A0A1Y1UP40</accession>
<feature type="compositionally biased region" description="Basic residues" evidence="3">
    <location>
        <begin position="22"/>
        <end position="34"/>
    </location>
</feature>
<dbReference type="OrthoDB" id="2272012at2759"/>
<dbReference type="InterPro" id="IPR035899">
    <property type="entry name" value="DBL_dom_sf"/>
</dbReference>
<evidence type="ECO:0000256" key="1">
    <source>
        <dbReference type="ARBA" id="ARBA00022553"/>
    </source>
</evidence>
<dbReference type="EMBL" id="NBSH01000002">
    <property type="protein sequence ID" value="ORX39762.1"/>
    <property type="molecule type" value="Genomic_DNA"/>
</dbReference>
<protein>
    <recommendedName>
        <fullName evidence="9">CNH domain-domain-containing protein</fullName>
    </recommendedName>
</protein>
<feature type="compositionally biased region" description="Low complexity" evidence="3">
    <location>
        <begin position="282"/>
        <end position="298"/>
    </location>
</feature>
<dbReference type="SMART" id="SM00325">
    <property type="entry name" value="RhoGEF"/>
    <property type="match status" value="1"/>
</dbReference>
<dbReference type="InterPro" id="IPR000219">
    <property type="entry name" value="DH_dom"/>
</dbReference>
<feature type="compositionally biased region" description="Low complexity" evidence="3">
    <location>
        <begin position="1"/>
        <end position="12"/>
    </location>
</feature>
<evidence type="ECO:0000259" key="5">
    <source>
        <dbReference type="PROSITE" id="PS50010"/>
    </source>
</evidence>
<dbReference type="PROSITE" id="PS50219">
    <property type="entry name" value="CNH"/>
    <property type="match status" value="1"/>
</dbReference>
<evidence type="ECO:0000256" key="3">
    <source>
        <dbReference type="SAM" id="MobiDB-lite"/>
    </source>
</evidence>
<feature type="domain" description="PH" evidence="4">
    <location>
        <begin position="633"/>
        <end position="764"/>
    </location>
</feature>
<dbReference type="InterPro" id="IPR001849">
    <property type="entry name" value="PH_domain"/>
</dbReference>
<organism evidence="7 8">
    <name type="scientific">Kockovaella imperatae</name>
    <dbReference type="NCBI Taxonomy" id="4999"/>
    <lineage>
        <taxon>Eukaryota</taxon>
        <taxon>Fungi</taxon>
        <taxon>Dikarya</taxon>
        <taxon>Basidiomycota</taxon>
        <taxon>Agaricomycotina</taxon>
        <taxon>Tremellomycetes</taxon>
        <taxon>Tremellales</taxon>
        <taxon>Cuniculitremaceae</taxon>
        <taxon>Kockovaella</taxon>
    </lineage>
</organism>
<evidence type="ECO:0000313" key="7">
    <source>
        <dbReference type="EMBL" id="ORX39762.1"/>
    </source>
</evidence>
<feature type="region of interest" description="Disordered" evidence="3">
    <location>
        <begin position="1"/>
        <end position="239"/>
    </location>
</feature>
<dbReference type="GO" id="GO:0005085">
    <property type="term" value="F:guanyl-nucleotide exchange factor activity"/>
    <property type="evidence" value="ECO:0007669"/>
    <property type="project" value="UniProtKB-KW"/>
</dbReference>
<dbReference type="STRING" id="4999.A0A1Y1UP40"/>
<keyword evidence="2" id="KW-0344">Guanine-nucleotide releasing factor</keyword>